<keyword evidence="7 14" id="KW-0443">Lipid metabolism</keyword>
<sequence length="338" mass="34756">MTVAAVQPFASVGVIGAGAWGTAIALAARRAGRRATLWAREPDVIDAMRRDRENTRYLPGIPLDPDLQLTADLAEAAAADALMLVTPAQHLRAACQRLEPLTRPGTPVVLCAKGIELATGDLMSEAASAALPGRPIAVLSGPTFAAEVARGLPTAVTLAIADQELGARLVETLGSRSFRPYLSDDVTGAQIGGAVKNVLAIACGIIAGRRLGDNARAALITRGLAEISRLGLALGARPETLMGLSGLGDLTLTCTSLQSRNMSLGVALGEGRPLADILGERHSVAEGVHTAAAVGALAARHGVDMPICQAVDSILNQGADIDATIAALMARPFRIEGR</sequence>
<dbReference type="GO" id="GO:0006650">
    <property type="term" value="P:glycerophospholipid metabolic process"/>
    <property type="evidence" value="ECO:0007669"/>
    <property type="project" value="UniProtKB-UniRule"/>
</dbReference>
<feature type="binding site" evidence="17">
    <location>
        <position position="260"/>
    </location>
    <ligand>
        <name>NAD(+)</name>
        <dbReference type="ChEBI" id="CHEBI:57540"/>
    </ligand>
</feature>
<feature type="binding site" evidence="14">
    <location>
        <position position="261"/>
    </location>
    <ligand>
        <name>sn-glycerol 3-phosphate</name>
        <dbReference type="ChEBI" id="CHEBI:57597"/>
    </ligand>
</feature>
<name>W9H370_9PROT</name>
<feature type="binding site" evidence="14">
    <location>
        <position position="284"/>
    </location>
    <ligand>
        <name>NADPH</name>
        <dbReference type="ChEBI" id="CHEBI:57783"/>
    </ligand>
</feature>
<dbReference type="InterPro" id="IPR006168">
    <property type="entry name" value="G3P_DH_NAD-dep"/>
</dbReference>
<comment type="function">
    <text evidence="14">Catalyzes the reduction of the glycolytic intermediate dihydroxyacetone phosphate (DHAP) to sn-glycerol 3-phosphate (G3P), the key precursor for phospholipid synthesis.</text>
</comment>
<dbReference type="GO" id="GO:0008654">
    <property type="term" value="P:phospholipid biosynthetic process"/>
    <property type="evidence" value="ECO:0007669"/>
    <property type="project" value="UniProtKB-KW"/>
</dbReference>
<keyword evidence="19" id="KW-1133">Transmembrane helix</keyword>
<keyword evidence="19" id="KW-0812">Transmembrane</keyword>
<dbReference type="PANTHER" id="PTHR11728:SF1">
    <property type="entry name" value="GLYCEROL-3-PHOSPHATE DEHYDROGENASE [NAD(+)] 2, CHLOROPLASTIC"/>
    <property type="match status" value="1"/>
</dbReference>
<evidence type="ECO:0000256" key="9">
    <source>
        <dbReference type="ARBA" id="ARBA00023264"/>
    </source>
</evidence>
<evidence type="ECO:0000313" key="23">
    <source>
        <dbReference type="Proteomes" id="UP000019486"/>
    </source>
</evidence>
<feature type="domain" description="Glycerol-3-phosphate dehydrogenase NAD-dependent C-terminal" evidence="21">
    <location>
        <begin position="185"/>
        <end position="325"/>
    </location>
</feature>
<dbReference type="GO" id="GO:0141153">
    <property type="term" value="F:glycerol-3-phosphate dehydrogenase (NADP+) activity"/>
    <property type="evidence" value="ECO:0007669"/>
    <property type="project" value="RHEA"/>
</dbReference>
<evidence type="ECO:0000256" key="11">
    <source>
        <dbReference type="ARBA" id="ARBA00066687"/>
    </source>
</evidence>
<dbReference type="GO" id="GO:0046168">
    <property type="term" value="P:glycerol-3-phosphate catabolic process"/>
    <property type="evidence" value="ECO:0007669"/>
    <property type="project" value="InterPro"/>
</dbReference>
<dbReference type="InterPro" id="IPR011128">
    <property type="entry name" value="G3P_DH_NAD-dep_N"/>
</dbReference>
<dbReference type="GO" id="GO:0005829">
    <property type="term" value="C:cytosol"/>
    <property type="evidence" value="ECO:0007669"/>
    <property type="project" value="TreeGrafter"/>
</dbReference>
<feature type="binding site" evidence="14">
    <location>
        <position position="259"/>
    </location>
    <ligand>
        <name>sn-glycerol 3-phosphate</name>
        <dbReference type="ChEBI" id="CHEBI:57597"/>
    </ligand>
</feature>
<feature type="binding site" evidence="14">
    <location>
        <position position="113"/>
    </location>
    <ligand>
        <name>NADPH</name>
        <dbReference type="ChEBI" id="CHEBI:57783"/>
    </ligand>
</feature>
<evidence type="ECO:0000256" key="1">
    <source>
        <dbReference type="ARBA" id="ARBA00011009"/>
    </source>
</evidence>
<feature type="binding site" evidence="14">
    <location>
        <position position="141"/>
    </location>
    <ligand>
        <name>sn-glycerol 3-phosphate</name>
        <dbReference type="ChEBI" id="CHEBI:57597"/>
    </ligand>
</feature>
<dbReference type="UniPathway" id="UPA00940"/>
<feature type="binding site" evidence="14">
    <location>
        <position position="143"/>
    </location>
    <ligand>
        <name>sn-glycerol 3-phosphate</name>
        <dbReference type="ChEBI" id="CHEBI:57597"/>
    </ligand>
</feature>
<feature type="binding site" evidence="14">
    <location>
        <position position="40"/>
    </location>
    <ligand>
        <name>NADPH</name>
        <dbReference type="ChEBI" id="CHEBI:57783"/>
    </ligand>
</feature>
<dbReference type="FunFam" id="3.40.50.720:FF:000019">
    <property type="entry name" value="Glycerol-3-phosphate dehydrogenase [NAD(P)+]"/>
    <property type="match status" value="1"/>
</dbReference>
<feature type="binding site" evidence="14">
    <location>
        <position position="260"/>
    </location>
    <ligand>
        <name>NADPH</name>
        <dbReference type="ChEBI" id="CHEBI:57783"/>
    </ligand>
</feature>
<evidence type="ECO:0000256" key="8">
    <source>
        <dbReference type="ARBA" id="ARBA00023209"/>
    </source>
</evidence>
<keyword evidence="9 14" id="KW-1208">Phospholipid metabolism</keyword>
<keyword evidence="4 14" id="KW-0521">NADP</keyword>
<evidence type="ECO:0000256" key="16">
    <source>
        <dbReference type="PIRSR" id="PIRSR000114-2"/>
    </source>
</evidence>
<feature type="binding site" evidence="14">
    <location>
        <position position="286"/>
    </location>
    <ligand>
        <name>NADPH</name>
        <dbReference type="ChEBI" id="CHEBI:57783"/>
    </ligand>
</feature>
<evidence type="ECO:0000256" key="14">
    <source>
        <dbReference type="HAMAP-Rule" id="MF_00394"/>
    </source>
</evidence>
<keyword evidence="14" id="KW-0963">Cytoplasm</keyword>
<evidence type="ECO:0000313" key="22">
    <source>
        <dbReference type="EMBL" id="EWY40524.1"/>
    </source>
</evidence>
<feature type="binding site" evidence="14">
    <location>
        <position position="196"/>
    </location>
    <ligand>
        <name>sn-glycerol 3-phosphate</name>
        <dbReference type="ChEBI" id="CHEBI:57597"/>
    </ligand>
</feature>
<dbReference type="PANTHER" id="PTHR11728">
    <property type="entry name" value="GLYCEROL-3-PHOSPHATE DEHYDROGENASE"/>
    <property type="match status" value="1"/>
</dbReference>
<evidence type="ECO:0000256" key="3">
    <source>
        <dbReference type="ARBA" id="ARBA00022741"/>
    </source>
</evidence>
<evidence type="ECO:0000256" key="10">
    <source>
        <dbReference type="ARBA" id="ARBA00052716"/>
    </source>
</evidence>
<evidence type="ECO:0000256" key="2">
    <source>
        <dbReference type="ARBA" id="ARBA00022516"/>
    </source>
</evidence>
<dbReference type="PROSITE" id="PS00957">
    <property type="entry name" value="NAD_G3PDH"/>
    <property type="match status" value="1"/>
</dbReference>
<dbReference type="GO" id="GO:0141152">
    <property type="term" value="F:glycerol-3-phosphate dehydrogenase (NAD+) activity"/>
    <property type="evidence" value="ECO:0007669"/>
    <property type="project" value="RHEA"/>
</dbReference>
<evidence type="ECO:0000256" key="6">
    <source>
        <dbReference type="ARBA" id="ARBA00023027"/>
    </source>
</evidence>
<evidence type="ECO:0000256" key="5">
    <source>
        <dbReference type="ARBA" id="ARBA00023002"/>
    </source>
</evidence>
<organism evidence="22 23">
    <name type="scientific">Skermanella stibiiresistens SB22</name>
    <dbReference type="NCBI Taxonomy" id="1385369"/>
    <lineage>
        <taxon>Bacteria</taxon>
        <taxon>Pseudomonadati</taxon>
        <taxon>Pseudomonadota</taxon>
        <taxon>Alphaproteobacteria</taxon>
        <taxon>Rhodospirillales</taxon>
        <taxon>Azospirillaceae</taxon>
        <taxon>Skermanella</taxon>
    </lineage>
</organism>
<feature type="binding site" evidence="14">
    <location>
        <position position="249"/>
    </location>
    <ligand>
        <name>sn-glycerol 3-phosphate</name>
        <dbReference type="ChEBI" id="CHEBI:57597"/>
    </ligand>
</feature>
<dbReference type="RefSeq" id="WP_037451389.1">
    <property type="nucleotide sequence ID" value="NZ_AVFL01000007.1"/>
</dbReference>
<evidence type="ECO:0000256" key="12">
    <source>
        <dbReference type="ARBA" id="ARBA00069372"/>
    </source>
</evidence>
<keyword evidence="6 14" id="KW-0520">NAD</keyword>
<feature type="transmembrane region" description="Helical" evidence="19">
    <location>
        <begin position="6"/>
        <end position="28"/>
    </location>
</feature>
<dbReference type="InterPro" id="IPR006109">
    <property type="entry name" value="G3P_DH_NAD-dep_C"/>
</dbReference>
<evidence type="ECO:0000256" key="7">
    <source>
        <dbReference type="ARBA" id="ARBA00023098"/>
    </source>
</evidence>
<dbReference type="Pfam" id="PF01210">
    <property type="entry name" value="NAD_Gly3P_dh_N"/>
    <property type="match status" value="1"/>
</dbReference>
<feature type="binding site" evidence="14">
    <location>
        <position position="20"/>
    </location>
    <ligand>
        <name>NADPH</name>
        <dbReference type="ChEBI" id="CHEBI:57783"/>
    </ligand>
</feature>
<keyword evidence="5 14" id="KW-0560">Oxidoreductase</keyword>
<evidence type="ECO:0000256" key="4">
    <source>
        <dbReference type="ARBA" id="ARBA00022857"/>
    </source>
</evidence>
<comment type="catalytic activity">
    <reaction evidence="10">
        <text>sn-glycerol 3-phosphate + NADP(+) = dihydroxyacetone phosphate + NADPH + H(+)</text>
        <dbReference type="Rhea" id="RHEA:11096"/>
        <dbReference type="ChEBI" id="CHEBI:15378"/>
        <dbReference type="ChEBI" id="CHEBI:57597"/>
        <dbReference type="ChEBI" id="CHEBI:57642"/>
        <dbReference type="ChEBI" id="CHEBI:57783"/>
        <dbReference type="ChEBI" id="CHEBI:58349"/>
        <dbReference type="EC" id="1.1.1.94"/>
    </reaction>
    <physiologicalReaction direction="right-to-left" evidence="10">
        <dbReference type="Rhea" id="RHEA:11098"/>
    </physiologicalReaction>
</comment>
<dbReference type="InterPro" id="IPR013328">
    <property type="entry name" value="6PGD_dom2"/>
</dbReference>
<comment type="pathway">
    <text evidence="14">Membrane lipid metabolism; glycerophospholipid metabolism.</text>
</comment>
<evidence type="ECO:0000256" key="17">
    <source>
        <dbReference type="PIRSR" id="PIRSR000114-3"/>
    </source>
</evidence>
<evidence type="ECO:0000256" key="13">
    <source>
        <dbReference type="ARBA" id="ARBA00080511"/>
    </source>
</evidence>
<feature type="active site" description="Proton acceptor" evidence="14 15">
    <location>
        <position position="196"/>
    </location>
</feature>
<reference evidence="22 23" key="1">
    <citation type="submission" date="2013-08" db="EMBL/GenBank/DDBJ databases">
        <title>The genome sequence of Skermanella stibiiresistens.</title>
        <authorList>
            <person name="Zhu W."/>
            <person name="Wang G."/>
        </authorList>
    </citation>
    <scope>NUCLEOTIDE SEQUENCE [LARGE SCALE GENOMIC DNA]</scope>
    <source>
        <strain evidence="22 23">SB22</strain>
    </source>
</reference>
<dbReference type="NCBIfam" id="NF000942">
    <property type="entry name" value="PRK00094.1-4"/>
    <property type="match status" value="1"/>
</dbReference>
<dbReference type="InterPro" id="IPR036291">
    <property type="entry name" value="NAD(P)-bd_dom_sf"/>
</dbReference>
<dbReference type="AlphaFoldDB" id="W9H370"/>
<dbReference type="HAMAP" id="MF_00394">
    <property type="entry name" value="NAD_Glyc3P_dehydrog"/>
    <property type="match status" value="1"/>
</dbReference>
<proteinExistence type="inferred from homology"/>
<feature type="binding site" evidence="14">
    <location>
        <position position="113"/>
    </location>
    <ligand>
        <name>sn-glycerol 3-phosphate</name>
        <dbReference type="ChEBI" id="CHEBI:57597"/>
    </ligand>
</feature>
<comment type="caution">
    <text evidence="22">The sequence shown here is derived from an EMBL/GenBank/DDBJ whole genome shotgun (WGS) entry which is preliminary data.</text>
</comment>
<comment type="catalytic activity">
    <reaction evidence="14">
        <text>sn-glycerol 3-phosphate + NAD(+) = dihydroxyacetone phosphate + NADH + H(+)</text>
        <dbReference type="Rhea" id="RHEA:11092"/>
        <dbReference type="ChEBI" id="CHEBI:15378"/>
        <dbReference type="ChEBI" id="CHEBI:57540"/>
        <dbReference type="ChEBI" id="CHEBI:57597"/>
        <dbReference type="ChEBI" id="CHEBI:57642"/>
        <dbReference type="ChEBI" id="CHEBI:57945"/>
        <dbReference type="EC" id="1.1.1.94"/>
    </reaction>
</comment>
<evidence type="ECO:0000259" key="21">
    <source>
        <dbReference type="Pfam" id="PF07479"/>
    </source>
</evidence>
<dbReference type="GO" id="GO:0005975">
    <property type="term" value="P:carbohydrate metabolic process"/>
    <property type="evidence" value="ECO:0007669"/>
    <property type="project" value="InterPro"/>
</dbReference>
<dbReference type="PRINTS" id="PR00077">
    <property type="entry name" value="GPDHDRGNASE"/>
</dbReference>
<dbReference type="PATRIC" id="fig|1385369.3.peg.2404"/>
<evidence type="ECO:0000256" key="15">
    <source>
        <dbReference type="PIRSR" id="PIRSR000114-1"/>
    </source>
</evidence>
<feature type="binding site" evidence="16">
    <location>
        <begin position="260"/>
        <end position="261"/>
    </location>
    <ligand>
        <name>substrate</name>
    </ligand>
</feature>
<feature type="binding site" evidence="14">
    <location>
        <position position="57"/>
    </location>
    <ligand>
        <name>NADPH</name>
        <dbReference type="ChEBI" id="CHEBI:57783"/>
    </ligand>
</feature>
<dbReference type="FunFam" id="1.10.1040.10:FF:000001">
    <property type="entry name" value="Glycerol-3-phosphate dehydrogenase [NAD(P)+]"/>
    <property type="match status" value="1"/>
</dbReference>
<protein>
    <recommendedName>
        <fullName evidence="12 14">Glycerol-3-phosphate dehydrogenase [NAD(P)+]</fullName>
        <ecNumber evidence="11 14">1.1.1.94</ecNumber>
    </recommendedName>
    <alternativeName>
        <fullName evidence="14">NAD(P)(+)-dependent glycerol-3-phosphate dehydrogenase</fullName>
    </alternativeName>
    <alternativeName>
        <fullName evidence="13 14">NAD(P)H-dependent dihydroxyacetone-phosphate reductase</fullName>
    </alternativeName>
</protein>
<dbReference type="STRING" id="1385369.N825_35215"/>
<dbReference type="Proteomes" id="UP000019486">
    <property type="component" value="Unassembled WGS sequence"/>
</dbReference>
<evidence type="ECO:0000256" key="19">
    <source>
        <dbReference type="SAM" id="Phobius"/>
    </source>
</evidence>
<feature type="binding site" evidence="14">
    <location>
        <position position="145"/>
    </location>
    <ligand>
        <name>NADPH</name>
        <dbReference type="ChEBI" id="CHEBI:57783"/>
    </ligand>
</feature>
<keyword evidence="3 14" id="KW-0547">Nucleotide-binding</keyword>
<dbReference type="InterPro" id="IPR008927">
    <property type="entry name" value="6-PGluconate_DH-like_C_sf"/>
</dbReference>
<keyword evidence="2 14" id="KW-0444">Lipid biosynthesis</keyword>
<comment type="similarity">
    <text evidence="1 14 18">Belongs to the NAD-dependent glycerol-3-phosphate dehydrogenase family.</text>
</comment>
<evidence type="ECO:0000256" key="18">
    <source>
        <dbReference type="RuleBase" id="RU000437"/>
    </source>
</evidence>
<dbReference type="PIRSF" id="PIRSF000114">
    <property type="entry name" value="Glycerol-3-P_dh"/>
    <property type="match status" value="1"/>
</dbReference>
<dbReference type="Pfam" id="PF07479">
    <property type="entry name" value="NAD_Gly3P_dh_C"/>
    <property type="match status" value="1"/>
</dbReference>
<dbReference type="SUPFAM" id="SSF51735">
    <property type="entry name" value="NAD(P)-binding Rossmann-fold domains"/>
    <property type="match status" value="1"/>
</dbReference>
<feature type="domain" description="Glycerol-3-phosphate dehydrogenase NAD-dependent N-terminal" evidence="20">
    <location>
        <begin position="12"/>
        <end position="164"/>
    </location>
</feature>
<comment type="subcellular location">
    <subcellularLocation>
        <location evidence="14">Cytoplasm</location>
    </subcellularLocation>
</comment>
<feature type="binding site" evidence="14">
    <location>
        <position position="260"/>
    </location>
    <ligand>
        <name>sn-glycerol 3-phosphate</name>
        <dbReference type="ChEBI" id="CHEBI:57597"/>
    </ligand>
</feature>
<keyword evidence="23" id="KW-1185">Reference proteome</keyword>
<dbReference type="Gene3D" id="3.40.50.720">
    <property type="entry name" value="NAD(P)-binding Rossmann-like Domain"/>
    <property type="match status" value="1"/>
</dbReference>
<gene>
    <name evidence="14" type="primary">gpsA</name>
    <name evidence="22" type="ORF">N825_35215</name>
</gene>
<dbReference type="NCBIfam" id="NF000940">
    <property type="entry name" value="PRK00094.1-2"/>
    <property type="match status" value="1"/>
</dbReference>
<accession>W9H370</accession>
<feature type="binding site" evidence="16">
    <location>
        <position position="113"/>
    </location>
    <ligand>
        <name>substrate</name>
    </ligand>
</feature>
<dbReference type="SUPFAM" id="SSF48179">
    <property type="entry name" value="6-phosphogluconate dehydrogenase C-terminal domain-like"/>
    <property type="match status" value="1"/>
</dbReference>
<keyword evidence="19" id="KW-0472">Membrane</keyword>
<keyword evidence="8 14" id="KW-0594">Phospholipid biosynthesis</keyword>
<dbReference type="EC" id="1.1.1.94" evidence="11 14"/>
<feature type="binding site" evidence="17">
    <location>
        <position position="145"/>
    </location>
    <ligand>
        <name>NAD(+)</name>
        <dbReference type="ChEBI" id="CHEBI:57540"/>
    </ligand>
</feature>
<evidence type="ECO:0000259" key="20">
    <source>
        <dbReference type="Pfam" id="PF01210"/>
    </source>
</evidence>
<feature type="binding site" evidence="17">
    <location>
        <begin position="16"/>
        <end position="21"/>
    </location>
    <ligand>
        <name>NAD(+)</name>
        <dbReference type="ChEBI" id="CHEBI:57540"/>
    </ligand>
</feature>
<dbReference type="EMBL" id="AVFL01000007">
    <property type="protein sequence ID" value="EWY40524.1"/>
    <property type="molecule type" value="Genomic_DNA"/>
</dbReference>
<dbReference type="GO" id="GO:0046167">
    <property type="term" value="P:glycerol-3-phosphate biosynthetic process"/>
    <property type="evidence" value="ECO:0007669"/>
    <property type="project" value="UniProtKB-UniRule"/>
</dbReference>
<comment type="caution">
    <text evidence="14">Lacks conserved residue(s) required for the propagation of feature annotation.</text>
</comment>
<dbReference type="GO" id="GO:0051287">
    <property type="term" value="F:NAD binding"/>
    <property type="evidence" value="ECO:0007669"/>
    <property type="project" value="InterPro"/>
</dbReference>
<dbReference type="Gene3D" id="1.10.1040.10">
    <property type="entry name" value="N-(1-d-carboxylethyl)-l-norvaline Dehydrogenase, domain 2"/>
    <property type="match status" value="1"/>
</dbReference>
<dbReference type="OrthoDB" id="9812273at2"/>